<dbReference type="AlphaFoldDB" id="A0A830BHL4"/>
<evidence type="ECO:0000313" key="1">
    <source>
        <dbReference type="EMBL" id="GFP87070.1"/>
    </source>
</evidence>
<accession>A0A830BHL4</accession>
<evidence type="ECO:0000313" key="2">
    <source>
        <dbReference type="Proteomes" id="UP000653305"/>
    </source>
</evidence>
<proteinExistence type="predicted"/>
<name>A0A830BHL4_9LAMI</name>
<sequence>MIFATAKLSAECQRNSDVSCGGYWLVYLSSTVGGILVKKLYVVEPHSNPLRIVRIWGRELKEKDNLRTVENLGTLVDCDLGTLVDFDWGGA</sequence>
<comment type="caution">
    <text evidence="1">The sequence shown here is derived from an EMBL/GenBank/DDBJ whole genome shotgun (WGS) entry which is preliminary data.</text>
</comment>
<gene>
    <name evidence="1" type="ORF">PHJA_000850800</name>
</gene>
<keyword evidence="2" id="KW-1185">Reference proteome</keyword>
<organism evidence="1 2">
    <name type="scientific">Phtheirospermum japonicum</name>
    <dbReference type="NCBI Taxonomy" id="374723"/>
    <lineage>
        <taxon>Eukaryota</taxon>
        <taxon>Viridiplantae</taxon>
        <taxon>Streptophyta</taxon>
        <taxon>Embryophyta</taxon>
        <taxon>Tracheophyta</taxon>
        <taxon>Spermatophyta</taxon>
        <taxon>Magnoliopsida</taxon>
        <taxon>eudicotyledons</taxon>
        <taxon>Gunneridae</taxon>
        <taxon>Pentapetalae</taxon>
        <taxon>asterids</taxon>
        <taxon>lamiids</taxon>
        <taxon>Lamiales</taxon>
        <taxon>Orobanchaceae</taxon>
        <taxon>Orobanchaceae incertae sedis</taxon>
        <taxon>Phtheirospermum</taxon>
    </lineage>
</organism>
<dbReference type="EMBL" id="BMAC01000137">
    <property type="protein sequence ID" value="GFP87070.1"/>
    <property type="molecule type" value="Genomic_DNA"/>
</dbReference>
<dbReference type="Proteomes" id="UP000653305">
    <property type="component" value="Unassembled WGS sequence"/>
</dbReference>
<reference evidence="1" key="1">
    <citation type="submission" date="2020-07" db="EMBL/GenBank/DDBJ databases">
        <title>Ethylene signaling mediates host invasion by parasitic plants.</title>
        <authorList>
            <person name="Yoshida S."/>
        </authorList>
    </citation>
    <scope>NUCLEOTIDE SEQUENCE</scope>
    <source>
        <strain evidence="1">Okayama</strain>
    </source>
</reference>
<protein>
    <submittedName>
        <fullName evidence="1">Uncharacterized protein</fullName>
    </submittedName>
</protein>